<reference evidence="1" key="1">
    <citation type="submission" date="2022-07" db="EMBL/GenBank/DDBJ databases">
        <title>Phylogenomic reconstructions and comparative analyses of Kickxellomycotina fungi.</title>
        <authorList>
            <person name="Reynolds N.K."/>
            <person name="Stajich J.E."/>
            <person name="Barry K."/>
            <person name="Grigoriev I.V."/>
            <person name="Crous P."/>
            <person name="Smith M.E."/>
        </authorList>
    </citation>
    <scope>NUCLEOTIDE SEQUENCE</scope>
    <source>
        <strain evidence="1">RSA 861</strain>
    </source>
</reference>
<evidence type="ECO:0008006" key="3">
    <source>
        <dbReference type="Google" id="ProtNLM"/>
    </source>
</evidence>
<dbReference type="OrthoDB" id="5584049at2759"/>
<evidence type="ECO:0000313" key="1">
    <source>
        <dbReference type="EMBL" id="KAJ1912301.1"/>
    </source>
</evidence>
<dbReference type="GO" id="GO:0000278">
    <property type="term" value="P:mitotic cell cycle"/>
    <property type="evidence" value="ECO:0007669"/>
    <property type="project" value="InterPro"/>
</dbReference>
<dbReference type="Proteomes" id="UP001150569">
    <property type="component" value="Unassembled WGS sequence"/>
</dbReference>
<dbReference type="Pfam" id="PF08654">
    <property type="entry name" value="DASH_Dad2"/>
    <property type="match status" value="1"/>
</dbReference>
<keyword evidence="2" id="KW-1185">Reference proteome</keyword>
<dbReference type="AlphaFoldDB" id="A0A9W7ZNH9"/>
<name>A0A9W7ZNH9_9FUNG</name>
<protein>
    <recommendedName>
        <fullName evidence="3">DASH complex subunit DAD2</fullName>
    </recommendedName>
</protein>
<evidence type="ECO:0000313" key="2">
    <source>
        <dbReference type="Proteomes" id="UP001150569"/>
    </source>
</evidence>
<sequence length="105" mass="11408">MSSAEAVHAKSRECRQLTQLCDLSWLIRKSTTALNSELDEIITQFEVMGNVMSNWSSVFSNVRAIGDQLEAGADPKAPITMIAVPLTEADTQDATDPMSEGYASL</sequence>
<dbReference type="GO" id="GO:0072686">
    <property type="term" value="C:mitotic spindle"/>
    <property type="evidence" value="ECO:0007669"/>
    <property type="project" value="InterPro"/>
</dbReference>
<gene>
    <name evidence="1" type="ORF">IWQ60_009720</name>
</gene>
<accession>A0A9W7ZNH9</accession>
<dbReference type="EMBL" id="JANBPT010000845">
    <property type="protein sequence ID" value="KAJ1912301.1"/>
    <property type="molecule type" value="Genomic_DNA"/>
</dbReference>
<comment type="caution">
    <text evidence="1">The sequence shown here is derived from an EMBL/GenBank/DDBJ whole genome shotgun (WGS) entry which is preliminary data.</text>
</comment>
<organism evidence="1 2">
    <name type="scientific">Tieghemiomyces parasiticus</name>
    <dbReference type="NCBI Taxonomy" id="78921"/>
    <lineage>
        <taxon>Eukaryota</taxon>
        <taxon>Fungi</taxon>
        <taxon>Fungi incertae sedis</taxon>
        <taxon>Zoopagomycota</taxon>
        <taxon>Kickxellomycotina</taxon>
        <taxon>Dimargaritomycetes</taxon>
        <taxon>Dimargaritales</taxon>
        <taxon>Dimargaritaceae</taxon>
        <taxon>Tieghemiomyces</taxon>
    </lineage>
</organism>
<dbReference type="GO" id="GO:0042729">
    <property type="term" value="C:DASH complex"/>
    <property type="evidence" value="ECO:0007669"/>
    <property type="project" value="InterPro"/>
</dbReference>
<dbReference type="InterPro" id="IPR013963">
    <property type="entry name" value="DASH_Dad2"/>
</dbReference>
<proteinExistence type="predicted"/>